<keyword evidence="3" id="KW-0805">Transcription regulation</keyword>
<dbReference type="SUPFAM" id="SSF46689">
    <property type="entry name" value="Homeodomain-like"/>
    <property type="match status" value="1"/>
</dbReference>
<evidence type="ECO:0000256" key="5">
    <source>
        <dbReference type="ARBA" id="ARBA00023163"/>
    </source>
</evidence>
<organism evidence="8 9">
    <name type="scientific">Luteibacter pinisoli</name>
    <dbReference type="NCBI Taxonomy" id="2589080"/>
    <lineage>
        <taxon>Bacteria</taxon>
        <taxon>Pseudomonadati</taxon>
        <taxon>Pseudomonadota</taxon>
        <taxon>Gammaproteobacteria</taxon>
        <taxon>Lysobacterales</taxon>
        <taxon>Rhodanobacteraceae</taxon>
        <taxon>Luteibacter</taxon>
    </lineage>
</organism>
<gene>
    <name evidence="8" type="ORF">FIV34_20025</name>
</gene>
<dbReference type="RefSeq" id="WP_139985240.1">
    <property type="nucleotide sequence ID" value="NZ_CP041046.1"/>
</dbReference>
<evidence type="ECO:0000256" key="1">
    <source>
        <dbReference type="ARBA" id="ARBA00002856"/>
    </source>
</evidence>
<dbReference type="InterPro" id="IPR003012">
    <property type="entry name" value="Tet_transcr_reg_TetR"/>
</dbReference>
<name>A0A4Y5ZB94_9GAMM</name>
<evidence type="ECO:0000256" key="4">
    <source>
        <dbReference type="ARBA" id="ARBA00023125"/>
    </source>
</evidence>
<dbReference type="Gene3D" id="1.10.357.10">
    <property type="entry name" value="Tetracycline Repressor, domain 2"/>
    <property type="match status" value="1"/>
</dbReference>
<evidence type="ECO:0000313" key="8">
    <source>
        <dbReference type="EMBL" id="QDE41318.1"/>
    </source>
</evidence>
<dbReference type="GO" id="GO:0003700">
    <property type="term" value="F:DNA-binding transcription factor activity"/>
    <property type="evidence" value="ECO:0007669"/>
    <property type="project" value="TreeGrafter"/>
</dbReference>
<dbReference type="OrthoDB" id="4541465at2"/>
<keyword evidence="5" id="KW-0804">Transcription</keyword>
<dbReference type="Pfam" id="PF00440">
    <property type="entry name" value="TetR_N"/>
    <property type="match status" value="1"/>
</dbReference>
<dbReference type="PRINTS" id="PR00400">
    <property type="entry name" value="TETREPRESSOR"/>
</dbReference>
<dbReference type="PANTHER" id="PTHR30055">
    <property type="entry name" value="HTH-TYPE TRANSCRIPTIONAL REGULATOR RUTR"/>
    <property type="match status" value="1"/>
</dbReference>
<dbReference type="AlphaFoldDB" id="A0A4Y5ZB94"/>
<evidence type="ECO:0000313" key="9">
    <source>
        <dbReference type="Proteomes" id="UP000316093"/>
    </source>
</evidence>
<dbReference type="PRINTS" id="PR00455">
    <property type="entry name" value="HTHTETR"/>
</dbReference>
<sequence length="210" mass="22824">MARKAGTRLDPAQIVETALDLLDEVGLDGLSTRLIAERMGVKQPALYWHFTNRQALLDAMNNGLMRSRVEREPRAGEAWDAFLLRNTRSFRAALLSRRDGARVHAGTHADPGDVAVVERQLALLVGAGFSAGTALDVLVACSRYTVGCVLEEQAEAQRVDDSALVEAAAPFPLTAEAVCHYHAHGHDNAFEDGMQLLLDGARARLARLRS</sequence>
<keyword evidence="2" id="KW-0678">Repressor</keyword>
<dbReference type="Gene3D" id="1.10.10.60">
    <property type="entry name" value="Homeodomain-like"/>
    <property type="match status" value="1"/>
</dbReference>
<dbReference type="GO" id="GO:0000976">
    <property type="term" value="F:transcription cis-regulatory region binding"/>
    <property type="evidence" value="ECO:0007669"/>
    <property type="project" value="TreeGrafter"/>
</dbReference>
<dbReference type="SUPFAM" id="SSF48498">
    <property type="entry name" value="Tetracyclin repressor-like, C-terminal domain"/>
    <property type="match status" value="1"/>
</dbReference>
<dbReference type="InterPro" id="IPR036271">
    <property type="entry name" value="Tet_transcr_reg_TetR-rel_C_sf"/>
</dbReference>
<dbReference type="Pfam" id="PF02909">
    <property type="entry name" value="TetR_C_1"/>
    <property type="match status" value="1"/>
</dbReference>
<evidence type="ECO:0000259" key="7">
    <source>
        <dbReference type="PROSITE" id="PS50977"/>
    </source>
</evidence>
<reference evidence="8 9" key="1">
    <citation type="submission" date="2019-06" db="EMBL/GenBank/DDBJ databases">
        <title>A complete genome sequence for Luteibacter pinisoli MAH-14.</title>
        <authorList>
            <person name="Baltrus D.A."/>
        </authorList>
    </citation>
    <scope>NUCLEOTIDE SEQUENCE [LARGE SCALE GENOMIC DNA]</scope>
    <source>
        <strain evidence="8 9">MAH-14</strain>
    </source>
</reference>
<dbReference type="KEGG" id="lpy:FIV34_20025"/>
<dbReference type="Proteomes" id="UP000316093">
    <property type="component" value="Chromosome"/>
</dbReference>
<dbReference type="PROSITE" id="PS50977">
    <property type="entry name" value="HTH_TETR_2"/>
    <property type="match status" value="1"/>
</dbReference>
<dbReference type="InterPro" id="IPR001647">
    <property type="entry name" value="HTH_TetR"/>
</dbReference>
<keyword evidence="4 6" id="KW-0238">DNA-binding</keyword>
<keyword evidence="9" id="KW-1185">Reference proteome</keyword>
<feature type="DNA-binding region" description="H-T-H motif" evidence="6">
    <location>
        <begin position="31"/>
        <end position="50"/>
    </location>
</feature>
<dbReference type="InterPro" id="IPR050109">
    <property type="entry name" value="HTH-type_TetR-like_transc_reg"/>
</dbReference>
<dbReference type="GO" id="GO:0045892">
    <property type="term" value="P:negative regulation of DNA-templated transcription"/>
    <property type="evidence" value="ECO:0007669"/>
    <property type="project" value="InterPro"/>
</dbReference>
<dbReference type="EMBL" id="CP041046">
    <property type="protein sequence ID" value="QDE41318.1"/>
    <property type="molecule type" value="Genomic_DNA"/>
</dbReference>
<dbReference type="PANTHER" id="PTHR30055:SF151">
    <property type="entry name" value="TRANSCRIPTIONAL REGULATORY PROTEIN"/>
    <property type="match status" value="1"/>
</dbReference>
<dbReference type="GO" id="GO:0046677">
    <property type="term" value="P:response to antibiotic"/>
    <property type="evidence" value="ECO:0007669"/>
    <property type="project" value="InterPro"/>
</dbReference>
<evidence type="ECO:0000256" key="3">
    <source>
        <dbReference type="ARBA" id="ARBA00023015"/>
    </source>
</evidence>
<evidence type="ECO:0000256" key="2">
    <source>
        <dbReference type="ARBA" id="ARBA00022491"/>
    </source>
</evidence>
<accession>A0A4Y5ZB94</accession>
<evidence type="ECO:0000256" key="6">
    <source>
        <dbReference type="PROSITE-ProRule" id="PRU00335"/>
    </source>
</evidence>
<dbReference type="InterPro" id="IPR004111">
    <property type="entry name" value="Repressor_TetR_C"/>
</dbReference>
<dbReference type="InterPro" id="IPR009057">
    <property type="entry name" value="Homeodomain-like_sf"/>
</dbReference>
<protein>
    <submittedName>
        <fullName evidence="8">TetR family transcriptional regulator</fullName>
    </submittedName>
</protein>
<feature type="domain" description="HTH tetR-type" evidence="7">
    <location>
        <begin position="8"/>
        <end position="68"/>
    </location>
</feature>
<proteinExistence type="predicted"/>
<comment type="function">
    <text evidence="1">TetR is the repressor of the tetracycline resistance element; its N-terminal region forms a helix-turn-helix structure and binds DNA. Binding of tetracycline to TetR reduces the repressor affinity for the tetracycline resistance gene (tetA) promoter operator sites.</text>
</comment>